<evidence type="ECO:0000313" key="5">
    <source>
        <dbReference type="Proteomes" id="UP000007819"/>
    </source>
</evidence>
<dbReference type="GeneID" id="103308904"/>
<dbReference type="GO" id="GO:0003676">
    <property type="term" value="F:nucleic acid binding"/>
    <property type="evidence" value="ECO:0007669"/>
    <property type="project" value="InterPro"/>
</dbReference>
<keyword evidence="1" id="KW-0863">Zinc-finger</keyword>
<reference evidence="5" key="1">
    <citation type="submission" date="2010-06" db="EMBL/GenBank/DDBJ databases">
        <authorList>
            <person name="Jiang H."/>
            <person name="Abraham K."/>
            <person name="Ali S."/>
            <person name="Alsbrooks S.L."/>
            <person name="Anim B.N."/>
            <person name="Anosike U.S."/>
            <person name="Attaway T."/>
            <person name="Bandaranaike D.P."/>
            <person name="Battles P.K."/>
            <person name="Bell S.N."/>
            <person name="Bell A.V."/>
            <person name="Beltran B."/>
            <person name="Bickham C."/>
            <person name="Bustamante Y."/>
            <person name="Caleb T."/>
            <person name="Canada A."/>
            <person name="Cardenas V."/>
            <person name="Carter K."/>
            <person name="Chacko J."/>
            <person name="Chandrabose M.N."/>
            <person name="Chavez D."/>
            <person name="Chavez A."/>
            <person name="Chen L."/>
            <person name="Chu H.-S."/>
            <person name="Claassen K.J."/>
            <person name="Cockrell R."/>
            <person name="Collins M."/>
            <person name="Cooper J.A."/>
            <person name="Cree A."/>
            <person name="Curry S.M."/>
            <person name="Da Y."/>
            <person name="Dao M.D."/>
            <person name="Das B."/>
            <person name="Davila M.-L."/>
            <person name="Davy-Carroll L."/>
            <person name="Denson S."/>
            <person name="Dinh H."/>
            <person name="Ebong V.E."/>
            <person name="Edwards J.R."/>
            <person name="Egan A."/>
            <person name="El-Daye J."/>
            <person name="Escobedo L."/>
            <person name="Fernandez S."/>
            <person name="Fernando P.R."/>
            <person name="Flagg N."/>
            <person name="Forbes L.D."/>
            <person name="Fowler R.G."/>
            <person name="Fu Q."/>
            <person name="Gabisi R.A."/>
            <person name="Ganer J."/>
            <person name="Garbino Pronczuk A."/>
            <person name="Garcia R.M."/>
            <person name="Garner T."/>
            <person name="Garrett T.E."/>
            <person name="Gonzalez D.A."/>
            <person name="Hamid H."/>
            <person name="Hawkins E.S."/>
            <person name="Hirani K."/>
            <person name="Hogues M.E."/>
            <person name="Hollins B."/>
            <person name="Hsiao C.-H."/>
            <person name="Jabil R."/>
            <person name="James M.L."/>
            <person name="Jhangiani S.N."/>
            <person name="Johnson B."/>
            <person name="Johnson Q."/>
            <person name="Joshi V."/>
            <person name="Kalu J.B."/>
            <person name="Kam C."/>
            <person name="Kashfia A."/>
            <person name="Keebler J."/>
            <person name="Kisamo H."/>
            <person name="Kovar C.L."/>
            <person name="Lago L.A."/>
            <person name="Lai C.-Y."/>
            <person name="Laidlaw J."/>
            <person name="Lara F."/>
            <person name="Le T.-K."/>
            <person name="Lee S.L."/>
            <person name="Legall F.H."/>
            <person name="Lemon S.J."/>
            <person name="Lewis L.R."/>
            <person name="Li B."/>
            <person name="Liu Y."/>
            <person name="Liu Y.-S."/>
            <person name="Lopez J."/>
            <person name="Lozado R.J."/>
            <person name="Lu J."/>
            <person name="Madu R.C."/>
            <person name="Maheshwari M."/>
            <person name="Maheshwari R."/>
            <person name="Malloy K."/>
            <person name="Martinez E."/>
            <person name="Mathew T."/>
            <person name="Mercado I.C."/>
            <person name="Mercado C."/>
            <person name="Meyer B."/>
            <person name="Montgomery K."/>
            <person name="Morgan M.B."/>
            <person name="Munidasa M."/>
            <person name="Nazareth L.V."/>
            <person name="Nelson J."/>
            <person name="Ng B.M."/>
            <person name="Nguyen N.B."/>
            <person name="Nguyen P.Q."/>
            <person name="Nguyen T."/>
            <person name="Obregon M."/>
            <person name="Okwuonu G.O."/>
            <person name="Onwere C.G."/>
            <person name="Orozco G."/>
            <person name="Parra A."/>
            <person name="Patel S."/>
            <person name="Patil S."/>
            <person name="Perez A."/>
            <person name="Perez Y."/>
            <person name="Pham C."/>
            <person name="Primus E.L."/>
            <person name="Pu L.-L."/>
            <person name="Puazo M."/>
            <person name="Qin X."/>
            <person name="Quiroz J.B."/>
            <person name="Reese J."/>
            <person name="Richards S."/>
            <person name="Rives C.M."/>
            <person name="Robberts R."/>
            <person name="Ruiz S.J."/>
            <person name="Ruiz M.J."/>
            <person name="Santibanez J."/>
            <person name="Schneider B.W."/>
            <person name="Sisson I."/>
            <person name="Smith M."/>
            <person name="Sodergren E."/>
            <person name="Song X.-Z."/>
            <person name="Song B.B."/>
            <person name="Summersgill H."/>
            <person name="Thelus R."/>
            <person name="Thornton R.D."/>
            <person name="Trejos Z.Y."/>
            <person name="Usmani K."/>
            <person name="Vattathil S."/>
            <person name="Villasana D."/>
            <person name="Walker D.L."/>
            <person name="Wang S."/>
            <person name="Wang K."/>
            <person name="White C.S."/>
            <person name="Williams A.C."/>
            <person name="Williamson J."/>
            <person name="Wilson K."/>
            <person name="Woghiren I.O."/>
            <person name="Woodworth J.R."/>
            <person name="Worley K.C."/>
            <person name="Wright R.A."/>
            <person name="Wu W."/>
            <person name="Young L."/>
            <person name="Zhang L."/>
            <person name="Zhang J."/>
            <person name="Zhu Y."/>
            <person name="Muzny D.M."/>
            <person name="Weinstock G."/>
            <person name="Gibbs R.A."/>
        </authorList>
    </citation>
    <scope>NUCLEOTIDE SEQUENCE [LARGE SCALE GENOMIC DNA]</scope>
    <source>
        <strain evidence="5">LSR1</strain>
    </source>
</reference>
<feature type="region of interest" description="Disordered" evidence="2">
    <location>
        <begin position="130"/>
        <end position="156"/>
    </location>
</feature>
<dbReference type="AlphaFoldDB" id="A0A8R2B4I2"/>
<keyword evidence="1" id="KW-0479">Metal-binding</keyword>
<sequence>MLEIRDIDAWTGKEDIADCIARETSIAKENINVVNLRAAYGGTQTALMLLPTRQARDVVEQGRLKISVVSCRVRQAERKSARCFRCFAHGHETKTCQGADRSKNCRRCGTAGHLAKDCKAEAAEATAFRSMLEKESKETRTGTGEGEASSSGYDLQ</sequence>
<proteinExistence type="predicted"/>
<dbReference type="RefSeq" id="XP_008181355.1">
    <property type="nucleotide sequence ID" value="XM_008183133.1"/>
</dbReference>
<dbReference type="Gene3D" id="4.10.60.10">
    <property type="entry name" value="Zinc finger, CCHC-type"/>
    <property type="match status" value="1"/>
</dbReference>
<evidence type="ECO:0000259" key="3">
    <source>
        <dbReference type="PROSITE" id="PS50158"/>
    </source>
</evidence>
<dbReference type="Pfam" id="PF00098">
    <property type="entry name" value="zf-CCHC"/>
    <property type="match status" value="1"/>
</dbReference>
<dbReference type="SMART" id="SM00343">
    <property type="entry name" value="ZnF_C2HC"/>
    <property type="match status" value="2"/>
</dbReference>
<evidence type="ECO:0000256" key="2">
    <source>
        <dbReference type="SAM" id="MobiDB-lite"/>
    </source>
</evidence>
<dbReference type="SUPFAM" id="SSF57756">
    <property type="entry name" value="Retrovirus zinc finger-like domains"/>
    <property type="match status" value="1"/>
</dbReference>
<dbReference type="EnsemblMetazoa" id="XM_008183133.1">
    <property type="protein sequence ID" value="XP_008181355.1"/>
    <property type="gene ID" value="LOC103308904"/>
</dbReference>
<keyword evidence="1" id="KW-0862">Zinc</keyword>
<keyword evidence="5" id="KW-1185">Reference proteome</keyword>
<dbReference type="OrthoDB" id="6625437at2759"/>
<dbReference type="InterPro" id="IPR036875">
    <property type="entry name" value="Znf_CCHC_sf"/>
</dbReference>
<feature type="compositionally biased region" description="Basic and acidic residues" evidence="2">
    <location>
        <begin position="131"/>
        <end position="140"/>
    </location>
</feature>
<dbReference type="PROSITE" id="PS50158">
    <property type="entry name" value="ZF_CCHC"/>
    <property type="match status" value="1"/>
</dbReference>
<evidence type="ECO:0000256" key="1">
    <source>
        <dbReference type="PROSITE-ProRule" id="PRU00047"/>
    </source>
</evidence>
<feature type="domain" description="CCHC-type" evidence="3">
    <location>
        <begin position="105"/>
        <end position="119"/>
    </location>
</feature>
<name>A0A8R2B4I2_ACYPI</name>
<accession>A0A8R2B4I2</accession>
<reference evidence="4" key="2">
    <citation type="submission" date="2022-06" db="UniProtKB">
        <authorList>
            <consortium name="EnsemblMetazoa"/>
        </authorList>
    </citation>
    <scope>IDENTIFICATION</scope>
</reference>
<evidence type="ECO:0000313" key="4">
    <source>
        <dbReference type="EnsemblMetazoa" id="XP_008181355.1"/>
    </source>
</evidence>
<organism evidence="4 5">
    <name type="scientific">Acyrthosiphon pisum</name>
    <name type="common">Pea aphid</name>
    <dbReference type="NCBI Taxonomy" id="7029"/>
    <lineage>
        <taxon>Eukaryota</taxon>
        <taxon>Metazoa</taxon>
        <taxon>Ecdysozoa</taxon>
        <taxon>Arthropoda</taxon>
        <taxon>Hexapoda</taxon>
        <taxon>Insecta</taxon>
        <taxon>Pterygota</taxon>
        <taxon>Neoptera</taxon>
        <taxon>Paraneoptera</taxon>
        <taxon>Hemiptera</taxon>
        <taxon>Sternorrhyncha</taxon>
        <taxon>Aphidomorpha</taxon>
        <taxon>Aphidoidea</taxon>
        <taxon>Aphididae</taxon>
        <taxon>Macrosiphini</taxon>
        <taxon>Acyrthosiphon</taxon>
    </lineage>
</organism>
<protein>
    <recommendedName>
        <fullName evidence="3">CCHC-type domain-containing protein</fullName>
    </recommendedName>
</protein>
<dbReference type="KEGG" id="api:103308904"/>
<dbReference type="InterPro" id="IPR001878">
    <property type="entry name" value="Znf_CCHC"/>
</dbReference>
<dbReference type="GO" id="GO:0008270">
    <property type="term" value="F:zinc ion binding"/>
    <property type="evidence" value="ECO:0007669"/>
    <property type="project" value="UniProtKB-KW"/>
</dbReference>
<dbReference type="Proteomes" id="UP000007819">
    <property type="component" value="Chromosome X"/>
</dbReference>
<feature type="compositionally biased region" description="Low complexity" evidence="2">
    <location>
        <begin position="146"/>
        <end position="156"/>
    </location>
</feature>